<keyword evidence="3" id="KW-1185">Reference proteome</keyword>
<dbReference type="PROSITE" id="PS50097">
    <property type="entry name" value="BTB"/>
    <property type="match status" value="1"/>
</dbReference>
<evidence type="ECO:0000313" key="3">
    <source>
        <dbReference type="Proteomes" id="UP000076532"/>
    </source>
</evidence>
<name>A0A166PH72_9AGAM</name>
<dbReference type="OrthoDB" id="3218112at2759"/>
<dbReference type="Proteomes" id="UP000076532">
    <property type="component" value="Unassembled WGS sequence"/>
</dbReference>
<dbReference type="Gene3D" id="3.30.710.10">
    <property type="entry name" value="Potassium Channel Kv1.1, Chain A"/>
    <property type="match status" value="1"/>
</dbReference>
<feature type="non-terminal residue" evidence="2">
    <location>
        <position position="1"/>
    </location>
</feature>
<evidence type="ECO:0000259" key="1">
    <source>
        <dbReference type="PROSITE" id="PS50097"/>
    </source>
</evidence>
<protein>
    <recommendedName>
        <fullName evidence="1">BTB domain-containing protein</fullName>
    </recommendedName>
</protein>
<dbReference type="Pfam" id="PF00651">
    <property type="entry name" value="BTB"/>
    <property type="match status" value="1"/>
</dbReference>
<dbReference type="SUPFAM" id="SSF54695">
    <property type="entry name" value="POZ domain"/>
    <property type="match status" value="1"/>
</dbReference>
<organism evidence="2 3">
    <name type="scientific">Athelia psychrophila</name>
    <dbReference type="NCBI Taxonomy" id="1759441"/>
    <lineage>
        <taxon>Eukaryota</taxon>
        <taxon>Fungi</taxon>
        <taxon>Dikarya</taxon>
        <taxon>Basidiomycota</taxon>
        <taxon>Agaricomycotina</taxon>
        <taxon>Agaricomycetes</taxon>
        <taxon>Agaricomycetidae</taxon>
        <taxon>Atheliales</taxon>
        <taxon>Atheliaceae</taxon>
        <taxon>Athelia</taxon>
    </lineage>
</organism>
<accession>A0A166PH72</accession>
<dbReference type="AlphaFoldDB" id="A0A166PH72"/>
<reference evidence="2 3" key="1">
    <citation type="journal article" date="2016" name="Mol. Biol. Evol.">
        <title>Comparative Genomics of Early-Diverging Mushroom-Forming Fungi Provides Insights into the Origins of Lignocellulose Decay Capabilities.</title>
        <authorList>
            <person name="Nagy L.G."/>
            <person name="Riley R."/>
            <person name="Tritt A."/>
            <person name="Adam C."/>
            <person name="Daum C."/>
            <person name="Floudas D."/>
            <person name="Sun H."/>
            <person name="Yadav J.S."/>
            <person name="Pangilinan J."/>
            <person name="Larsson K.H."/>
            <person name="Matsuura K."/>
            <person name="Barry K."/>
            <person name="Labutti K."/>
            <person name="Kuo R."/>
            <person name="Ohm R.A."/>
            <person name="Bhattacharya S.S."/>
            <person name="Shirouzu T."/>
            <person name="Yoshinaga Y."/>
            <person name="Martin F.M."/>
            <person name="Grigoriev I.V."/>
            <person name="Hibbett D.S."/>
        </authorList>
    </citation>
    <scope>NUCLEOTIDE SEQUENCE [LARGE SCALE GENOMIC DNA]</scope>
    <source>
        <strain evidence="2 3">CBS 109695</strain>
    </source>
</reference>
<dbReference type="InterPro" id="IPR000210">
    <property type="entry name" value="BTB/POZ_dom"/>
</dbReference>
<feature type="domain" description="BTB" evidence="1">
    <location>
        <begin position="1"/>
        <end position="57"/>
    </location>
</feature>
<dbReference type="EMBL" id="KV417517">
    <property type="protein sequence ID" value="KZP26088.1"/>
    <property type="molecule type" value="Genomic_DNA"/>
</dbReference>
<gene>
    <name evidence="2" type="ORF">FIBSPDRAFT_733103</name>
</gene>
<sequence length="299" mass="34398">QFKVYKGILAANSAIFRDMFANAQAQEGELVDGCPVVHLADKPQDLEHVLEALYDSRKWHEDNDFEERKIMPIAVVEAFLRIGRKYEIDHIRKQAVQRLAVTFPSDLKKCREIFSGRTTIPIQPDDGDSLAMVNILRENDLLVHLPISLFVCILADHYNIFPITAPVHGSQQSILTHTDIQLCHKAHLKLMHLQATVAFSWVQPWQARSACITSTCIKQRKISHLQWFGSTESSFNGPMISLFNDWEDQWSNGLCEECSIRARWKFAEGQQKVFEMLPSMFDLPGWDELREKWSTVCRS</sequence>
<dbReference type="InterPro" id="IPR011333">
    <property type="entry name" value="SKP1/BTB/POZ_sf"/>
</dbReference>
<evidence type="ECO:0000313" key="2">
    <source>
        <dbReference type="EMBL" id="KZP26088.1"/>
    </source>
</evidence>
<proteinExistence type="predicted"/>